<evidence type="ECO:0000313" key="2">
    <source>
        <dbReference type="Proteomes" id="UP000192678"/>
    </source>
</evidence>
<evidence type="ECO:0000313" key="1">
    <source>
        <dbReference type="EMBL" id="SMC54258.1"/>
    </source>
</evidence>
<dbReference type="RefSeq" id="WP_084286825.1">
    <property type="nucleotide sequence ID" value="NZ_FWYB01000001.1"/>
</dbReference>
<accession>A0A1W2A1S9</accession>
<dbReference type="OrthoDB" id="766911at2"/>
<proteinExistence type="predicted"/>
<keyword evidence="2" id="KW-1185">Reference proteome</keyword>
<dbReference type="STRING" id="475255.SAMN04488101_101231"/>
<organism evidence="1 2">
    <name type="scientific">Pedobacter nyackensis</name>
    <dbReference type="NCBI Taxonomy" id="475255"/>
    <lineage>
        <taxon>Bacteria</taxon>
        <taxon>Pseudomonadati</taxon>
        <taxon>Bacteroidota</taxon>
        <taxon>Sphingobacteriia</taxon>
        <taxon>Sphingobacteriales</taxon>
        <taxon>Sphingobacteriaceae</taxon>
        <taxon>Pedobacter</taxon>
    </lineage>
</organism>
<name>A0A1W2A1S9_9SPHI</name>
<reference evidence="1 2" key="1">
    <citation type="submission" date="2017-04" db="EMBL/GenBank/DDBJ databases">
        <authorList>
            <person name="Afonso C.L."/>
            <person name="Miller P.J."/>
            <person name="Scott M.A."/>
            <person name="Spackman E."/>
            <person name="Goraichik I."/>
            <person name="Dimitrov K.M."/>
            <person name="Suarez D.L."/>
            <person name="Swayne D.E."/>
        </authorList>
    </citation>
    <scope>NUCLEOTIDE SEQUENCE [LARGE SCALE GENOMIC DNA]</scope>
    <source>
        <strain evidence="1 2">DSM 19625</strain>
    </source>
</reference>
<dbReference type="EMBL" id="FWYB01000001">
    <property type="protein sequence ID" value="SMC54258.1"/>
    <property type="molecule type" value="Genomic_DNA"/>
</dbReference>
<sequence>MGVVILKTNGMPVELDSSFTGVNKFDVNGFLVEFTRQDVYKYYQTGDFKKTDKEDMTDLEGYYKETDYLKYIQNLEFSLSIVELKGTKFNFEIYKAKVGDSVTVKVVDFEAPYEFFYKEKTYKFNIETAIDGSDVKYYKVAVYQGSRLIYWKVNIPPDIVPGINSVNLLTTPPGYFYTKNFGTDVNGWMVTATEKSNIKQMATLIAFKIYYIEQEIIKKILTPQELSVIEAEANSRAGDVTTLTDLELFVFNLKKSWGYFYAPNSDPSYIHRHSFDKVLSGNPDYAEYRRYYLCLVDFYVSVYPKRDLLLLYVQKYRLEIILKLISANGLNAAIPYEIRKSIIKDFLKQKDITEEDERFIVKLILSIDKSKADDFLDFLLIMQDGRTTTFEGVYNLLDDARLERYTVVNWFVDEETNRKYFVFAVYELWKVSKYNIQYVPSGTVLIDDVDINPNAYFIQHADEFIFDNILGFSTTDASSGGTLQDIEVSFESSFNGKRIKVNKKEQKIQFIETSGEFSTVTKLRLPAKMELFGNFHMYQSISLSGYDVNFDLKIPEKSNIPVFLFHYIKEYDELADFDAGVTLAIDLTIEAVLFYFTGGASILKDLRYLKHLTQLGRALRGTLPSSQAITVWRGLERSSEVFTLSVGALTAINEYLISTETDPVKRAFKEKVRLLFLGLLMAGAGTSILSRSRSVREATKILDDIAALPSGVAHGLSDNIILLLNRLKGNRVVSTELFANRLNQLNLDNLLNRYTSFSDDLKLAFWNDFKALDNVKDVGGLIELNKKVQYVDNWLDLRSIGALQEAKTIDFLIDQKLVAGIKRYYQESELQEIIKGFNYNKRKNFLNDLGEITSLEFNKLINNPNIVAAWGKFYDDSLLMSYLNKLSKSDKLEFLEVFGADEFLVFKLKKHPTYIDYWSALSQTERNLVKLHKLESIVAVELDSFLIKSGALRNPGRKLNVNEDILLTILEGLQTLRFSKFLNPILGTHRDGPTTYLWTIDQRGLNIALESTYMPTDRGNIVHSNLSSKAYIGGEAWFTSESKVIINAGSGRFGYGTDGKASYEQWNLAIAYWHNLGYEVESIKFNKR</sequence>
<dbReference type="Proteomes" id="UP000192678">
    <property type="component" value="Unassembled WGS sequence"/>
</dbReference>
<gene>
    <name evidence="1" type="ORF">SAMN04488101_101231</name>
</gene>
<protein>
    <submittedName>
        <fullName evidence="1">Uncharacterized protein</fullName>
    </submittedName>
</protein>
<dbReference type="AlphaFoldDB" id="A0A1W2A1S9"/>